<accession>A0AB39ZG27</accession>
<name>A0AB39ZG27_DROSZ</name>
<gene>
    <name evidence="5" type="primary">LOC108012562</name>
</gene>
<evidence type="ECO:0000259" key="3">
    <source>
        <dbReference type="PROSITE" id="PS50940"/>
    </source>
</evidence>
<dbReference type="PROSITE" id="PS50940">
    <property type="entry name" value="CHIT_BIND_II"/>
    <property type="match status" value="1"/>
</dbReference>
<dbReference type="RefSeq" id="XP_016933466.2">
    <property type="nucleotide sequence ID" value="XM_017077977.4"/>
</dbReference>
<dbReference type="GeneID" id="108012562"/>
<dbReference type="Proteomes" id="UP001652628">
    <property type="component" value="Chromosome 3"/>
</dbReference>
<feature type="chain" id="PRO_5045704713" description="Chitin-binding type-2 domain-containing protein" evidence="2">
    <location>
        <begin position="22"/>
        <end position="287"/>
    </location>
</feature>
<protein>
    <recommendedName>
        <fullName evidence="3">Chitin-binding type-2 domain-containing protein</fullName>
    </recommendedName>
</protein>
<feature type="signal peptide" evidence="2">
    <location>
        <begin position="1"/>
        <end position="21"/>
    </location>
</feature>
<keyword evidence="2" id="KW-0732">Signal</keyword>
<feature type="region of interest" description="Disordered" evidence="1">
    <location>
        <begin position="158"/>
        <end position="209"/>
    </location>
</feature>
<feature type="domain" description="Chitin-binding type-2" evidence="3">
    <location>
        <begin position="219"/>
        <end position="285"/>
    </location>
</feature>
<proteinExistence type="predicted"/>
<organism evidence="4 5">
    <name type="scientific">Drosophila suzukii</name>
    <name type="common">Spotted-wing drosophila fruit fly</name>
    <dbReference type="NCBI Taxonomy" id="28584"/>
    <lineage>
        <taxon>Eukaryota</taxon>
        <taxon>Metazoa</taxon>
        <taxon>Ecdysozoa</taxon>
        <taxon>Arthropoda</taxon>
        <taxon>Hexapoda</taxon>
        <taxon>Insecta</taxon>
        <taxon>Pterygota</taxon>
        <taxon>Neoptera</taxon>
        <taxon>Endopterygota</taxon>
        <taxon>Diptera</taxon>
        <taxon>Brachycera</taxon>
        <taxon>Muscomorpha</taxon>
        <taxon>Ephydroidea</taxon>
        <taxon>Drosophilidae</taxon>
        <taxon>Drosophila</taxon>
        <taxon>Sophophora</taxon>
    </lineage>
</organism>
<evidence type="ECO:0000313" key="5">
    <source>
        <dbReference type="RefSeq" id="XP_016933466.2"/>
    </source>
</evidence>
<evidence type="ECO:0000256" key="1">
    <source>
        <dbReference type="SAM" id="MobiDB-lite"/>
    </source>
</evidence>
<dbReference type="AlphaFoldDB" id="A0AB39ZG27"/>
<evidence type="ECO:0000256" key="2">
    <source>
        <dbReference type="SAM" id="SignalP"/>
    </source>
</evidence>
<keyword evidence="4" id="KW-1185">Reference proteome</keyword>
<evidence type="ECO:0000313" key="4">
    <source>
        <dbReference type="Proteomes" id="UP001652628"/>
    </source>
</evidence>
<dbReference type="InterPro" id="IPR002557">
    <property type="entry name" value="Chitin-bd_dom"/>
</dbReference>
<sequence length="287" mass="29943">MKVFMLIVVLVALLSPTIVNASCGTCTDSHSCIGESVFQICYDGVRDQTVNYTCPDDRPICTVYDIICLANGTDTQRACGDVSSCDVCTATANFACTSLTTFAVCNNGVVSGNDLSCASDYVCSVAGAASGSPCISRCNSTESDICDRVLETDDVVSTTASTGTTASSTSAVTTESSTTASDNSTGSSSVTSSETSSDTTTESTVTTESTGTTPVFNEIVYCQGISSTGRYPITNDTVCTSYIYCVQRSGNWTGLLYNCTAQKPYFDADIYNCNTVKPAYAGCTNLV</sequence>
<reference evidence="5" key="1">
    <citation type="submission" date="2025-08" db="UniProtKB">
        <authorList>
            <consortium name="RefSeq"/>
        </authorList>
    </citation>
    <scope>IDENTIFICATION</scope>
</reference>